<accession>A0A6J7F1G7</accession>
<gene>
    <name evidence="2" type="ORF">UFOPK3472_01546</name>
</gene>
<proteinExistence type="predicted"/>
<name>A0A6J7F1G7_9ZZZZ</name>
<sequence length="197" mass="21202">MVHPSAAEIRRLKAVAREMRDTTDESAHSVDGALKLNPAFATSKRPAGVLERELVMDAARRGAIDAHFTISTEGGGLELIAHDDTCIRTYRLKRVTMKQTGDFQAVCGAGSSLLRADPDSFFREEKWVLGFVTDDDHTLKTVIAAEIVGWSGLGPVTLHFGAVINLSDTQPPRAFTSTNEGLDGFDDEDGATGVEAS</sequence>
<evidence type="ECO:0000313" key="2">
    <source>
        <dbReference type="EMBL" id="CAB4887355.1"/>
    </source>
</evidence>
<feature type="region of interest" description="Disordered" evidence="1">
    <location>
        <begin position="175"/>
        <end position="197"/>
    </location>
</feature>
<organism evidence="2">
    <name type="scientific">freshwater metagenome</name>
    <dbReference type="NCBI Taxonomy" id="449393"/>
    <lineage>
        <taxon>unclassified sequences</taxon>
        <taxon>metagenomes</taxon>
        <taxon>ecological metagenomes</taxon>
    </lineage>
</organism>
<dbReference type="EMBL" id="CAFBLX010000087">
    <property type="protein sequence ID" value="CAB4887355.1"/>
    <property type="molecule type" value="Genomic_DNA"/>
</dbReference>
<dbReference type="AlphaFoldDB" id="A0A6J7F1G7"/>
<evidence type="ECO:0000256" key="1">
    <source>
        <dbReference type="SAM" id="MobiDB-lite"/>
    </source>
</evidence>
<reference evidence="2" key="1">
    <citation type="submission" date="2020-05" db="EMBL/GenBank/DDBJ databases">
        <authorList>
            <person name="Chiriac C."/>
            <person name="Salcher M."/>
            <person name="Ghai R."/>
            <person name="Kavagutti S V."/>
        </authorList>
    </citation>
    <scope>NUCLEOTIDE SEQUENCE</scope>
</reference>
<protein>
    <submittedName>
        <fullName evidence="2">Unannotated protein</fullName>
    </submittedName>
</protein>